<dbReference type="AlphaFoldDB" id="A0A921TFG7"/>
<dbReference type="Gene3D" id="3.40.50.2000">
    <property type="entry name" value="Glycogen Phosphorylase B"/>
    <property type="match status" value="1"/>
</dbReference>
<keyword evidence="3" id="KW-1185">Reference proteome</keyword>
<proteinExistence type="predicted"/>
<dbReference type="InterPro" id="IPR001173">
    <property type="entry name" value="Glyco_trans_2-like"/>
</dbReference>
<comment type="caution">
    <text evidence="2">The sequence shown here is derived from an EMBL/GenBank/DDBJ whole genome shotgun (WGS) entry which is preliminary data.</text>
</comment>
<dbReference type="PANTHER" id="PTHR43179">
    <property type="entry name" value="RHAMNOSYLTRANSFERASE WBBL"/>
    <property type="match status" value="1"/>
</dbReference>
<protein>
    <submittedName>
        <fullName evidence="2">O-antigen biosynthesis protein</fullName>
    </submittedName>
</protein>
<gene>
    <name evidence="2" type="ORF">CR938_10565</name>
</gene>
<reference evidence="2" key="1">
    <citation type="submission" date="2017-10" db="EMBL/GenBank/DDBJ databases">
        <title>Whole genome sequencing of members of genus Pseudoxanthomonas.</title>
        <authorList>
            <person name="Kumar S."/>
            <person name="Bansal K."/>
            <person name="Kaur A."/>
            <person name="Patil P."/>
            <person name="Sharma S."/>
            <person name="Patil P.B."/>
        </authorList>
    </citation>
    <scope>NUCLEOTIDE SEQUENCE</scope>
    <source>
        <strain evidence="2">DSM 22914</strain>
    </source>
</reference>
<sequence>MGRAFRLPAHPAGTGLASTGGHPGVCPHMSKILLSNNSLARYAGSELVTYEIAQYLVECGHSVTVATFIKDGDIRRDFDALGIQWIDLSAARAPLETRFDLFWGHHASCFDALLLERNLSAERVIFSSLSPSEPLECPPLYAGSLTHLLANSPETRDVMAGYGITADSITVMPNCITREWERHALRRLPAAPRKLAIVSNHVPAEVMAAIPHLRDAGLEVVIHGYGHDARRVTPELLADVDVVLTIGRTTQAALSQGIPVYCYDRFGGPGYIGPDNFERAAYYNFSGRCCNRRLGAASVAGEILAGFAAAAGQAQELAARVRSGFHLPTWVDAVLDKVLALPPMSASLRGSLEQARRLRASRAETERGTAVADWLESRQMPPALLRQANARAAGQGRPAEVRVFVLDRTGLHTPLGRTIASLRAASRDRPFRLDIHVVSRASRQDAGSAAWTGVEWHQREDGRLLDAVNEVAARRPCDWLLLADAGDEFTVSGLQALVQEAAAPDTRAAYADGMMHTSSGGLAALLRPDVNLDLLLSTPASLSRHWLFRRDVFVEAGGLDGSLGEAAELGLLLRLLETAGIGGLVHVHEPLLVTPPQVLQTSRAEIAALERHLRNRGYANAVVEPHHPGCYRIRYGHAHTPGVSVIIPTRDQFPLLQRCVESVLEKTAYPHYEVLIVDNGSSEAAARAWLDGIEALGSPQLRVLRHPGGFDYAAMVNAAAAQARGEYLLLLDNDTAVLDGGWLEALLNHAQRPEVGVVGAKLLRPDGSVDQAGLVLGLSGPAGGAFVGERHDAPGYMHRLQVDQDYSAVSGSCLMVRKAVFEEVGGMAGGPLRNAFADLDLCLAVRQAGYLVVWTPHAVLLHEGGASRGRGKDGGAANPADVPAEALEAVYAKWLPLLAHDPAYNRNLSLEGRGFELETQAWLNPPVLVTGLPQVLALPADRAGCGYYRVIHPARAMVANGVADVRLGNRYLSPAELERLAPDAVVFQRQMLASQVEAQRRMCGFSRVFKVAELDDYLPNAPLKSIHRGQLPKDVRKTMAAALRQMDRLVVSTEPLAEALRDLHPDIRVARNRLPAEWWGHLRGGRRAGARPRVGWAGGAGHRGDLEMIADVVQALADEVDWVFMGLCPDRLRPYVHEFHPGVAIEDYPARLAALDLDLAIAPLEDNQFNRCKSNLRLLELGACGYPVVCSDVEAFRDGLPVTRVKPRFRDWVEAIRMHLADLAATVRAGEALREAVHRDWMLDPASARAWLACWMPD</sequence>
<dbReference type="SUPFAM" id="SSF53756">
    <property type="entry name" value="UDP-Glycosyltransferase/glycogen phosphorylase"/>
    <property type="match status" value="2"/>
</dbReference>
<dbReference type="InterPro" id="IPR029044">
    <property type="entry name" value="Nucleotide-diphossugar_trans"/>
</dbReference>
<accession>A0A921TFG7</accession>
<evidence type="ECO:0000259" key="1">
    <source>
        <dbReference type="Pfam" id="PF00535"/>
    </source>
</evidence>
<evidence type="ECO:0000313" key="3">
    <source>
        <dbReference type="Proteomes" id="UP000717981"/>
    </source>
</evidence>
<dbReference type="SUPFAM" id="SSF53448">
    <property type="entry name" value="Nucleotide-diphospho-sugar transferases"/>
    <property type="match status" value="2"/>
</dbReference>
<organism evidence="2 3">
    <name type="scientific">Pseudoxanthomonas taiwanensis</name>
    <dbReference type="NCBI Taxonomy" id="176598"/>
    <lineage>
        <taxon>Bacteria</taxon>
        <taxon>Pseudomonadati</taxon>
        <taxon>Pseudomonadota</taxon>
        <taxon>Gammaproteobacteria</taxon>
        <taxon>Lysobacterales</taxon>
        <taxon>Lysobacteraceae</taxon>
        <taxon>Pseudoxanthomonas</taxon>
    </lineage>
</organism>
<dbReference type="EMBL" id="PDWK01000054">
    <property type="protein sequence ID" value="KAF1688321.1"/>
    <property type="molecule type" value="Genomic_DNA"/>
</dbReference>
<dbReference type="Pfam" id="PF00535">
    <property type="entry name" value="Glycos_transf_2"/>
    <property type="match status" value="1"/>
</dbReference>
<feature type="domain" description="Glycosyltransferase 2-like" evidence="1">
    <location>
        <begin position="644"/>
        <end position="824"/>
    </location>
</feature>
<dbReference type="PANTHER" id="PTHR43179:SF7">
    <property type="entry name" value="RHAMNOSYLTRANSFERASE WBBL"/>
    <property type="match status" value="1"/>
</dbReference>
<dbReference type="Proteomes" id="UP000717981">
    <property type="component" value="Unassembled WGS sequence"/>
</dbReference>
<evidence type="ECO:0000313" key="2">
    <source>
        <dbReference type="EMBL" id="KAF1688321.1"/>
    </source>
</evidence>
<name>A0A921TFG7_9GAMM</name>
<dbReference type="Gene3D" id="3.90.550.10">
    <property type="entry name" value="Spore Coat Polysaccharide Biosynthesis Protein SpsA, Chain A"/>
    <property type="match status" value="1"/>
</dbReference>